<reference evidence="4 5" key="1">
    <citation type="journal article" date="2017" name="Infect. Genet. Evol.">
        <title>Comparative genome analysis of fish pathogen Flavobacterium columnare reveals extensive sequence diversity within the species.</title>
        <authorList>
            <person name="Kayansamruaj P."/>
            <person name="Dong H.T."/>
            <person name="Hirono I."/>
            <person name="Kondo H."/>
            <person name="Senapin S."/>
            <person name="Rodkhum C."/>
        </authorList>
    </citation>
    <scope>NUCLEOTIDE SEQUENCE [LARGE SCALE GENOMIC DNA]</scope>
    <source>
        <strain evidence="4 5">1214</strain>
    </source>
</reference>
<dbReference type="Proteomes" id="UP000198034">
    <property type="component" value="Unassembled WGS sequence"/>
</dbReference>
<comment type="caution">
    <text evidence="4">The sequence shown here is derived from an EMBL/GenBank/DDBJ whole genome shotgun (WGS) entry which is preliminary data.</text>
</comment>
<proteinExistence type="predicted"/>
<evidence type="ECO:0000313" key="4">
    <source>
        <dbReference type="EMBL" id="OWP79546.1"/>
    </source>
</evidence>
<comment type="subcellular location">
    <subcellularLocation>
        <location evidence="1">Membrane</location>
    </subcellularLocation>
</comment>
<evidence type="ECO:0000313" key="5">
    <source>
        <dbReference type="Proteomes" id="UP000198034"/>
    </source>
</evidence>
<dbReference type="GO" id="GO:0019867">
    <property type="term" value="C:outer membrane"/>
    <property type="evidence" value="ECO:0007669"/>
    <property type="project" value="InterPro"/>
</dbReference>
<dbReference type="AlphaFoldDB" id="A0A246GFE6"/>
<protein>
    <recommendedName>
        <fullName evidence="3">Bacterial surface antigen (D15) domain-containing protein</fullName>
    </recommendedName>
</protein>
<name>A0A246GFE6_9FLAO</name>
<dbReference type="InterPro" id="IPR000184">
    <property type="entry name" value="Bac_surfAg_D15"/>
</dbReference>
<sequence>MKHLLYLFLFLFLPQKNWGQNLFLKIEGSSTIENQTLDSITSPNKHIKNSYLNKEITSISKNLIERGYIEHKILTNKKINDTTQYIKYELGYPIKKTHIRLGPYKKLLETNEDTVKIDFKKTNEALLNFTKILEKKGFPLTQIKLSNIKKRKQNLLSEITIIEDSKRTINRININGYQNFPKNHLQNIFKNHNKKVFNENQLKKINKDFKKLPFCKTTKDAEILFKNDSTSIYIYLEKQKRSTFDGYIGFTTQKNTLKLNGYLDLKLLNTLNWGEHFNVYWKNNGQEQTTFNLNIETPYIFKSPLILKGNLNIFKQDTTFQKTKSEIELGYLLNYNTRFYIGYQETESSDIQNANSKILTDYKNFFYTLSCQHINHNNNKTLFPEKTNLTFKIGTGKRNNFTNHTTQFFTSIELSHEFELNNRNTFFIKSQNYYLNSNQYLTNELFRYGGINSIRGFNDNSLQCNLLSSIISEYRYKVNSNLYIHSILDYAYTEDETQKTKNNLKSLGIGFYLTNKKNLIHIQYSNGISKNQNLNIKNSIFHISLSFNLQ</sequence>
<dbReference type="EMBL" id="MTCY01000002">
    <property type="protein sequence ID" value="OWP79546.1"/>
    <property type="molecule type" value="Genomic_DNA"/>
</dbReference>
<keyword evidence="2" id="KW-0472">Membrane</keyword>
<dbReference type="Gene3D" id="2.40.160.50">
    <property type="entry name" value="membrane protein fhac: a member of the omp85/tpsb transporter family"/>
    <property type="match status" value="1"/>
</dbReference>
<feature type="domain" description="Bacterial surface antigen (D15)" evidence="3">
    <location>
        <begin position="274"/>
        <end position="537"/>
    </location>
</feature>
<evidence type="ECO:0000256" key="1">
    <source>
        <dbReference type="ARBA" id="ARBA00004370"/>
    </source>
</evidence>
<gene>
    <name evidence="4" type="ORF">BWK62_01080</name>
</gene>
<evidence type="ECO:0000259" key="3">
    <source>
        <dbReference type="Pfam" id="PF01103"/>
    </source>
</evidence>
<organism evidence="4 5">
    <name type="scientific">Flavobacterium columnare</name>
    <dbReference type="NCBI Taxonomy" id="996"/>
    <lineage>
        <taxon>Bacteria</taxon>
        <taxon>Pseudomonadati</taxon>
        <taxon>Bacteroidota</taxon>
        <taxon>Flavobacteriia</taxon>
        <taxon>Flavobacteriales</taxon>
        <taxon>Flavobacteriaceae</taxon>
        <taxon>Flavobacterium</taxon>
    </lineage>
</organism>
<evidence type="ECO:0000256" key="2">
    <source>
        <dbReference type="ARBA" id="ARBA00023136"/>
    </source>
</evidence>
<accession>A0A246GFE6</accession>
<dbReference type="Pfam" id="PF01103">
    <property type="entry name" value="Omp85"/>
    <property type="match status" value="1"/>
</dbReference>